<proteinExistence type="predicted"/>
<comment type="caution">
    <text evidence="6">The sequence shown here is derived from an EMBL/GenBank/DDBJ whole genome shotgun (WGS) entry which is preliminary data.</text>
</comment>
<dbReference type="InterPro" id="IPR050469">
    <property type="entry name" value="Diguanylate_Cyclase"/>
</dbReference>
<dbReference type="GO" id="GO:0052621">
    <property type="term" value="F:diguanylate cyclase activity"/>
    <property type="evidence" value="ECO:0007669"/>
    <property type="project" value="UniProtKB-EC"/>
</dbReference>
<dbReference type="PANTHER" id="PTHR45138">
    <property type="entry name" value="REGULATORY COMPONENTS OF SENSORY TRANSDUCTION SYSTEM"/>
    <property type="match status" value="1"/>
</dbReference>
<sequence length="320" mass="35323">MMQSKYLDPQDRALNPMLQLGRKLRLLIVDDQPVNIQALYQVFAADYQVFMATSGPQALAICRDKHPDLVLLDVQMPGMDGYEVCRQIKADAELQDLPVVFVTAHSEPQAETFGLEVGAVDFISKPFNPAVVRARVKTHLTIKLQGDLLRQMVFIDGLTGVYNRRFFDERLALEFQRAKRSGTMLSLMVADVDYFKRFNDRYGHLAGDEALRTVATTLAKQLKRPGDMVSRYGGEEFACILPDTDAAGALSLAGEMNAAIRAAHIIHAESDVCDVMTVSLGVASFRPDATRLAEELIVAADQQLYLAKSQGRGRACGAVI</sequence>
<evidence type="ECO:0000313" key="7">
    <source>
        <dbReference type="Proteomes" id="UP001221189"/>
    </source>
</evidence>
<evidence type="ECO:0000256" key="2">
    <source>
        <dbReference type="ARBA" id="ARBA00034247"/>
    </source>
</evidence>
<dbReference type="SMART" id="SM00448">
    <property type="entry name" value="REC"/>
    <property type="match status" value="1"/>
</dbReference>
<dbReference type="SUPFAM" id="SSF52172">
    <property type="entry name" value="CheY-like"/>
    <property type="match status" value="1"/>
</dbReference>
<dbReference type="InterPro" id="IPR043128">
    <property type="entry name" value="Rev_trsase/Diguanyl_cyclase"/>
</dbReference>
<evidence type="ECO:0000259" key="4">
    <source>
        <dbReference type="PROSITE" id="PS50110"/>
    </source>
</evidence>
<dbReference type="RefSeq" id="WP_273598840.1">
    <property type="nucleotide sequence ID" value="NZ_JAQQXT010000001.1"/>
</dbReference>
<keyword evidence="7" id="KW-1185">Reference proteome</keyword>
<evidence type="ECO:0000256" key="3">
    <source>
        <dbReference type="PROSITE-ProRule" id="PRU00169"/>
    </source>
</evidence>
<keyword evidence="6" id="KW-0808">Transferase</keyword>
<dbReference type="InterPro" id="IPR011006">
    <property type="entry name" value="CheY-like_superfamily"/>
</dbReference>
<dbReference type="PROSITE" id="PS50110">
    <property type="entry name" value="RESPONSE_REGULATORY"/>
    <property type="match status" value="1"/>
</dbReference>
<keyword evidence="3" id="KW-0597">Phosphoprotein</keyword>
<feature type="domain" description="Response regulatory" evidence="4">
    <location>
        <begin position="25"/>
        <end position="140"/>
    </location>
</feature>
<name>A0ABT5K8X8_9BURK</name>
<feature type="domain" description="GGDEF" evidence="5">
    <location>
        <begin position="183"/>
        <end position="320"/>
    </location>
</feature>
<evidence type="ECO:0000313" key="6">
    <source>
        <dbReference type="EMBL" id="MDC8770394.1"/>
    </source>
</evidence>
<dbReference type="Pfam" id="PF00072">
    <property type="entry name" value="Response_reg"/>
    <property type="match status" value="1"/>
</dbReference>
<dbReference type="PANTHER" id="PTHR45138:SF9">
    <property type="entry name" value="DIGUANYLATE CYCLASE DGCM-RELATED"/>
    <property type="match status" value="1"/>
</dbReference>
<evidence type="ECO:0000256" key="1">
    <source>
        <dbReference type="ARBA" id="ARBA00012528"/>
    </source>
</evidence>
<dbReference type="Gene3D" id="3.40.50.2300">
    <property type="match status" value="1"/>
</dbReference>
<dbReference type="CDD" id="cd01949">
    <property type="entry name" value="GGDEF"/>
    <property type="match status" value="1"/>
</dbReference>
<accession>A0ABT5K8X8</accession>
<evidence type="ECO:0000259" key="5">
    <source>
        <dbReference type="PROSITE" id="PS50887"/>
    </source>
</evidence>
<dbReference type="SMART" id="SM00267">
    <property type="entry name" value="GGDEF"/>
    <property type="match status" value="1"/>
</dbReference>
<gene>
    <name evidence="6" type="ORF">PRZ03_02335</name>
</gene>
<dbReference type="NCBIfam" id="TIGR00254">
    <property type="entry name" value="GGDEF"/>
    <property type="match status" value="1"/>
</dbReference>
<dbReference type="PROSITE" id="PS50887">
    <property type="entry name" value="GGDEF"/>
    <property type="match status" value="1"/>
</dbReference>
<reference evidence="6 7" key="1">
    <citation type="submission" date="2022-10" db="EMBL/GenBank/DDBJ databases">
        <title>Paucibacter sp. hw1 Genome sequencing.</title>
        <authorList>
            <person name="Park S."/>
        </authorList>
    </citation>
    <scope>NUCLEOTIDE SEQUENCE [LARGE SCALE GENOMIC DNA]</scope>
    <source>
        <strain evidence="7">hw1</strain>
    </source>
</reference>
<feature type="modified residue" description="4-aspartylphosphate" evidence="3">
    <location>
        <position position="73"/>
    </location>
</feature>
<dbReference type="EMBL" id="JAQQXT010000001">
    <property type="protein sequence ID" value="MDC8770394.1"/>
    <property type="molecule type" value="Genomic_DNA"/>
</dbReference>
<comment type="catalytic activity">
    <reaction evidence="2">
        <text>2 GTP = 3',3'-c-di-GMP + 2 diphosphate</text>
        <dbReference type="Rhea" id="RHEA:24898"/>
        <dbReference type="ChEBI" id="CHEBI:33019"/>
        <dbReference type="ChEBI" id="CHEBI:37565"/>
        <dbReference type="ChEBI" id="CHEBI:58805"/>
        <dbReference type="EC" id="2.7.7.65"/>
    </reaction>
</comment>
<keyword evidence="6" id="KW-0548">Nucleotidyltransferase</keyword>
<dbReference type="Pfam" id="PF00990">
    <property type="entry name" value="GGDEF"/>
    <property type="match status" value="1"/>
</dbReference>
<dbReference type="Gene3D" id="3.30.70.270">
    <property type="match status" value="1"/>
</dbReference>
<organism evidence="6 7">
    <name type="scientific">Roseateles albus</name>
    <dbReference type="NCBI Taxonomy" id="2987525"/>
    <lineage>
        <taxon>Bacteria</taxon>
        <taxon>Pseudomonadati</taxon>
        <taxon>Pseudomonadota</taxon>
        <taxon>Betaproteobacteria</taxon>
        <taxon>Burkholderiales</taxon>
        <taxon>Sphaerotilaceae</taxon>
        <taxon>Roseateles</taxon>
    </lineage>
</organism>
<dbReference type="SUPFAM" id="SSF55073">
    <property type="entry name" value="Nucleotide cyclase"/>
    <property type="match status" value="1"/>
</dbReference>
<dbReference type="InterPro" id="IPR000160">
    <property type="entry name" value="GGDEF_dom"/>
</dbReference>
<dbReference type="EC" id="2.7.7.65" evidence="1"/>
<dbReference type="InterPro" id="IPR001789">
    <property type="entry name" value="Sig_transdc_resp-reg_receiver"/>
</dbReference>
<protein>
    <recommendedName>
        <fullName evidence="1">diguanylate cyclase</fullName>
        <ecNumber evidence="1">2.7.7.65</ecNumber>
    </recommendedName>
</protein>
<dbReference type="Proteomes" id="UP001221189">
    <property type="component" value="Unassembled WGS sequence"/>
</dbReference>
<dbReference type="InterPro" id="IPR029787">
    <property type="entry name" value="Nucleotide_cyclase"/>
</dbReference>